<reference evidence="2" key="1">
    <citation type="journal article" date="2002" name="Nature">
        <title>The genome sequence and structure of rice chromosome 1.</title>
        <authorList>
            <person name="Sasaki T."/>
            <person name="Matsumoto T."/>
            <person name="Yamamoto K."/>
            <person name="Sakata K."/>
            <person name="Baba T."/>
            <person name="Katayose Y."/>
            <person name="Wu J."/>
            <person name="Niimura Y."/>
            <person name="Cheng Z."/>
            <person name="Nagamura Y."/>
            <person name="Antonio B.A."/>
            <person name="Kanamori H."/>
            <person name="Hosokawa S."/>
            <person name="Masukawa M."/>
            <person name="Arikawa K."/>
            <person name="Chiden Y."/>
            <person name="Hayashi M."/>
            <person name="Okamoto M."/>
            <person name="Ando T."/>
            <person name="Aoki H."/>
            <person name="Arita K."/>
            <person name="Hamada M."/>
            <person name="Harada C."/>
            <person name="Hijishita S."/>
            <person name="Honda M."/>
            <person name="Ichikawa Y."/>
            <person name="Idonuma A."/>
            <person name="Iijima M."/>
            <person name="Ikeda M."/>
            <person name="Ikeno M."/>
            <person name="Itoh S."/>
            <person name="Itoh T."/>
            <person name="Itoh Y."/>
            <person name="Itoh Y."/>
            <person name="Iwabuchi A."/>
            <person name="Kamiya K."/>
            <person name="Karasawa W."/>
            <person name="Katagiri S."/>
            <person name="Kikuta A."/>
            <person name="Kobayashi N."/>
            <person name="Kono I."/>
            <person name="Machita K."/>
            <person name="Maehara T."/>
            <person name="Mizuno H."/>
            <person name="Mizubayashi T."/>
            <person name="Mukai Y."/>
            <person name="Nagasaki H."/>
            <person name="Nakashima M."/>
            <person name="Nakama Y."/>
            <person name="Nakamichi Y."/>
            <person name="Nakamura M."/>
            <person name="Namiki N."/>
            <person name="Negishi M."/>
            <person name="Ohta I."/>
            <person name="Ono N."/>
            <person name="Saji S."/>
            <person name="Sakai K."/>
            <person name="Shibata M."/>
            <person name="Shimokawa T."/>
            <person name="Shomura A."/>
            <person name="Song J."/>
            <person name="Takazaki Y."/>
            <person name="Terasawa K."/>
            <person name="Tsuji K."/>
            <person name="Waki K."/>
            <person name="Yamagata H."/>
            <person name="Yamane H."/>
            <person name="Yoshiki S."/>
            <person name="Yoshihara R."/>
            <person name="Yukawa K."/>
            <person name="Zhong H."/>
            <person name="Iwama H."/>
            <person name="Endo T."/>
            <person name="Ito H."/>
            <person name="Hahn J.H."/>
            <person name="Kim H.I."/>
            <person name="Eun M.Y."/>
            <person name="Yano M."/>
            <person name="Jiang J."/>
            <person name="Gojobori T."/>
        </authorList>
    </citation>
    <scope>NUCLEOTIDE SEQUENCE [LARGE SCALE GENOMIC DNA]</scope>
</reference>
<feature type="compositionally biased region" description="Low complexity" evidence="1">
    <location>
        <begin position="138"/>
        <end position="156"/>
    </location>
</feature>
<dbReference type="EMBL" id="AP003105">
    <property type="protein sequence ID" value="BAB32994.1"/>
    <property type="molecule type" value="Genomic_DNA"/>
</dbReference>
<feature type="compositionally biased region" description="Basic and acidic residues" evidence="1">
    <location>
        <begin position="174"/>
        <end position="205"/>
    </location>
</feature>
<protein>
    <submittedName>
        <fullName evidence="2">Uncharacterized protein</fullName>
    </submittedName>
</protein>
<evidence type="ECO:0000256" key="1">
    <source>
        <dbReference type="SAM" id="MobiDB-lite"/>
    </source>
</evidence>
<feature type="compositionally biased region" description="Basic and acidic residues" evidence="1">
    <location>
        <begin position="46"/>
        <end position="58"/>
    </location>
</feature>
<feature type="compositionally biased region" description="Low complexity" evidence="1">
    <location>
        <begin position="35"/>
        <end position="45"/>
    </location>
</feature>
<evidence type="ECO:0000313" key="2">
    <source>
        <dbReference type="EMBL" id="BAB32994.1"/>
    </source>
</evidence>
<accession>Q9AWI3</accession>
<feature type="region of interest" description="Disordered" evidence="1">
    <location>
        <begin position="79"/>
        <end position="205"/>
    </location>
</feature>
<sequence>MEAEQAPQLAVLRTGAAARVDWGGRRRGAGGGTAGASAGAGARAAAEGRRCQRERQRKAAIDSIWSLVKEIREKGILIKSNESQIQKKNGNKEDGAAGLPATVLASSAGRPPRPPAWPAATPTRPANRRARSHGGGLPARPLAAPRRPAAAAPVGRRCSRPAVATTRSAAAQRGEGEEREGKGERKGMEGERKGWRSNERGGDREECAIISELVARSGYSLLPVGINNGTKDHL</sequence>
<dbReference type="AlphaFoldDB" id="Q9AWI3"/>
<gene>
    <name evidence="2" type="primary">P0489A05.22</name>
</gene>
<dbReference type="Proteomes" id="UP000817658">
    <property type="component" value="Chromosome 1"/>
</dbReference>
<name>Q9AWI3_ORYSJ</name>
<proteinExistence type="predicted"/>
<feature type="region of interest" description="Disordered" evidence="1">
    <location>
        <begin position="22"/>
        <end position="58"/>
    </location>
</feature>
<organism evidence="2">
    <name type="scientific">Oryza sativa subsp. japonica</name>
    <name type="common">Rice</name>
    <dbReference type="NCBI Taxonomy" id="39947"/>
    <lineage>
        <taxon>Eukaryota</taxon>
        <taxon>Viridiplantae</taxon>
        <taxon>Streptophyta</taxon>
        <taxon>Embryophyta</taxon>
        <taxon>Tracheophyta</taxon>
        <taxon>Spermatophyta</taxon>
        <taxon>Magnoliopsida</taxon>
        <taxon>Liliopsida</taxon>
        <taxon>Poales</taxon>
        <taxon>Poaceae</taxon>
        <taxon>BOP clade</taxon>
        <taxon>Oryzoideae</taxon>
        <taxon>Oryzeae</taxon>
        <taxon>Oryzinae</taxon>
        <taxon>Oryza</taxon>
        <taxon>Oryza sativa</taxon>
    </lineage>
</organism>